<reference evidence="5" key="1">
    <citation type="journal article" date="2021" name="PeerJ">
        <title>Extensive microbial diversity within the chicken gut microbiome revealed by metagenomics and culture.</title>
        <authorList>
            <person name="Gilroy R."/>
            <person name="Ravi A."/>
            <person name="Getino M."/>
            <person name="Pursley I."/>
            <person name="Horton D.L."/>
            <person name="Alikhan N.F."/>
            <person name="Baker D."/>
            <person name="Gharbi K."/>
            <person name="Hall N."/>
            <person name="Watson M."/>
            <person name="Adriaenssens E.M."/>
            <person name="Foster-Nyarko E."/>
            <person name="Jarju S."/>
            <person name="Secka A."/>
            <person name="Antonio M."/>
            <person name="Oren A."/>
            <person name="Chaudhuri R.R."/>
            <person name="La Ragione R."/>
            <person name="Hildebrand F."/>
            <person name="Pallen M.J."/>
        </authorList>
    </citation>
    <scope>NUCLEOTIDE SEQUENCE</scope>
    <source>
        <strain evidence="5">ChiHjej9B8-13557</strain>
    </source>
</reference>
<evidence type="ECO:0000313" key="5">
    <source>
        <dbReference type="EMBL" id="HJB60001.1"/>
    </source>
</evidence>
<dbReference type="SMART" id="SM00534">
    <property type="entry name" value="MUTSac"/>
    <property type="match status" value="1"/>
</dbReference>
<evidence type="ECO:0000259" key="4">
    <source>
        <dbReference type="SMART" id="SM00534"/>
    </source>
</evidence>
<evidence type="ECO:0000256" key="3">
    <source>
        <dbReference type="ARBA" id="ARBA00023125"/>
    </source>
</evidence>
<sequence length="417" mass="45670">LELVELFHTRLAAADIRSAGFAALREEVERRRASESCRALTAQLEKTQYQIGRIKSITLGVNLDGTLRVTDVGLLALNTEKYRQGSVLDRLLGRDKADPMVCISGFASLAKTAREEEKHALDQAVCRALDAAFAKTIRSWEPVIDQYFRDETAFFIGLLDDFRFLSAASAFLLELRAQGCPLCRPEIRPMAEHALRLEGVANPMLALHSEGGGLVVSNDFGYDEKGRFYLVTGPNHGGKSIFCYSVGMAQALFQLGLLVPARAAVMSPVRCIFTHFPTSDEDNYGKGRLESECARMSAILRRLQGDDLLLMDESFSSTSLLEGGYIAGEVLRAIAVIGCGGVYVTHIHELTQQVGQFNATPGRTGCIDNLVAQMESVADGTRSYRILRTTPDGLSYARDIARKYGLSCGEILAGRSR</sequence>
<dbReference type="SUPFAM" id="SSF52540">
    <property type="entry name" value="P-loop containing nucleoside triphosphate hydrolases"/>
    <property type="match status" value="1"/>
</dbReference>
<dbReference type="InterPro" id="IPR027417">
    <property type="entry name" value="P-loop_NTPase"/>
</dbReference>
<name>A0A9D2S8M0_9FIRM</name>
<accession>A0A9D2S8M0</accession>
<keyword evidence="2" id="KW-0067">ATP-binding</keyword>
<proteinExistence type="predicted"/>
<evidence type="ECO:0000256" key="1">
    <source>
        <dbReference type="ARBA" id="ARBA00022741"/>
    </source>
</evidence>
<dbReference type="GO" id="GO:0140664">
    <property type="term" value="F:ATP-dependent DNA damage sensor activity"/>
    <property type="evidence" value="ECO:0007669"/>
    <property type="project" value="InterPro"/>
</dbReference>
<evidence type="ECO:0000313" key="6">
    <source>
        <dbReference type="Proteomes" id="UP000824211"/>
    </source>
</evidence>
<feature type="non-terminal residue" evidence="5">
    <location>
        <position position="1"/>
    </location>
</feature>
<dbReference type="InterPro" id="IPR000432">
    <property type="entry name" value="DNA_mismatch_repair_MutS_C"/>
</dbReference>
<comment type="caution">
    <text evidence="5">The sequence shown here is derived from an EMBL/GenBank/DDBJ whole genome shotgun (WGS) entry which is preliminary data.</text>
</comment>
<dbReference type="Pfam" id="PF00488">
    <property type="entry name" value="MutS_V"/>
    <property type="match status" value="1"/>
</dbReference>
<organism evidence="5 6">
    <name type="scientific">Candidatus Faecalibacterium faecipullorum</name>
    <dbReference type="NCBI Taxonomy" id="2838578"/>
    <lineage>
        <taxon>Bacteria</taxon>
        <taxon>Bacillati</taxon>
        <taxon>Bacillota</taxon>
        <taxon>Clostridia</taxon>
        <taxon>Eubacteriales</taxon>
        <taxon>Oscillospiraceae</taxon>
        <taxon>Faecalibacterium</taxon>
    </lineage>
</organism>
<keyword evidence="1" id="KW-0547">Nucleotide-binding</keyword>
<gene>
    <name evidence="5" type="ORF">H9771_10200</name>
</gene>
<dbReference type="GO" id="GO:0005524">
    <property type="term" value="F:ATP binding"/>
    <property type="evidence" value="ECO:0007669"/>
    <property type="project" value="UniProtKB-KW"/>
</dbReference>
<keyword evidence="3" id="KW-0238">DNA-binding</keyword>
<reference evidence="5" key="2">
    <citation type="submission" date="2021-04" db="EMBL/GenBank/DDBJ databases">
        <authorList>
            <person name="Gilroy R."/>
        </authorList>
    </citation>
    <scope>NUCLEOTIDE SEQUENCE</scope>
    <source>
        <strain evidence="5">ChiHjej9B8-13557</strain>
    </source>
</reference>
<dbReference type="Proteomes" id="UP000824211">
    <property type="component" value="Unassembled WGS sequence"/>
</dbReference>
<evidence type="ECO:0000256" key="2">
    <source>
        <dbReference type="ARBA" id="ARBA00022840"/>
    </source>
</evidence>
<dbReference type="Gene3D" id="3.40.50.300">
    <property type="entry name" value="P-loop containing nucleotide triphosphate hydrolases"/>
    <property type="match status" value="1"/>
</dbReference>
<dbReference type="PANTHER" id="PTHR11361">
    <property type="entry name" value="DNA MISMATCH REPAIR PROTEIN MUTS FAMILY MEMBER"/>
    <property type="match status" value="1"/>
</dbReference>
<protein>
    <recommendedName>
        <fullName evidence="4">DNA mismatch repair proteins mutS family domain-containing protein</fullName>
    </recommendedName>
</protein>
<feature type="domain" description="DNA mismatch repair proteins mutS family" evidence="4">
    <location>
        <begin position="226"/>
        <end position="414"/>
    </location>
</feature>
<dbReference type="AlphaFoldDB" id="A0A9D2S8M0"/>
<dbReference type="InterPro" id="IPR045076">
    <property type="entry name" value="MutS"/>
</dbReference>
<dbReference type="PANTHER" id="PTHR11361:SF34">
    <property type="entry name" value="DNA MISMATCH REPAIR PROTEIN MSH1, MITOCHONDRIAL"/>
    <property type="match status" value="1"/>
</dbReference>
<dbReference type="GO" id="GO:0030983">
    <property type="term" value="F:mismatched DNA binding"/>
    <property type="evidence" value="ECO:0007669"/>
    <property type="project" value="InterPro"/>
</dbReference>
<dbReference type="GO" id="GO:0005829">
    <property type="term" value="C:cytosol"/>
    <property type="evidence" value="ECO:0007669"/>
    <property type="project" value="TreeGrafter"/>
</dbReference>
<dbReference type="GO" id="GO:0006298">
    <property type="term" value="P:mismatch repair"/>
    <property type="evidence" value="ECO:0007669"/>
    <property type="project" value="InterPro"/>
</dbReference>
<dbReference type="EMBL" id="DWXX01000194">
    <property type="protein sequence ID" value="HJB60001.1"/>
    <property type="molecule type" value="Genomic_DNA"/>
</dbReference>